<organism evidence="3 4">
    <name type="scientific">Venturia inaequalis</name>
    <name type="common">Apple scab fungus</name>
    <dbReference type="NCBI Taxonomy" id="5025"/>
    <lineage>
        <taxon>Eukaryota</taxon>
        <taxon>Fungi</taxon>
        <taxon>Dikarya</taxon>
        <taxon>Ascomycota</taxon>
        <taxon>Pezizomycotina</taxon>
        <taxon>Dothideomycetes</taxon>
        <taxon>Pleosporomycetidae</taxon>
        <taxon>Venturiales</taxon>
        <taxon>Venturiaceae</taxon>
        <taxon>Venturia</taxon>
    </lineage>
</organism>
<name>A0A8H3UD54_VENIN</name>
<comment type="caution">
    <text evidence="3">The sequence shown here is derived from an EMBL/GenBank/DDBJ whole genome shotgun (WGS) entry which is preliminary data.</text>
</comment>
<feature type="domain" description="SWR1-complex protein 3" evidence="2">
    <location>
        <begin position="52"/>
        <end position="162"/>
    </location>
</feature>
<feature type="region of interest" description="Disordered" evidence="1">
    <location>
        <begin position="320"/>
        <end position="339"/>
    </location>
</feature>
<accession>A0A8H3UD54</accession>
<dbReference type="InterPro" id="IPR037651">
    <property type="entry name" value="Swc3"/>
</dbReference>
<dbReference type="Pfam" id="PF24707">
    <property type="entry name" value="Swc3"/>
    <property type="match status" value="1"/>
</dbReference>
<evidence type="ECO:0000313" key="3">
    <source>
        <dbReference type="EMBL" id="KAE9966529.1"/>
    </source>
</evidence>
<reference evidence="3 4" key="1">
    <citation type="submission" date="2019-11" db="EMBL/GenBank/DDBJ databases">
        <title>Venturia inaequalis Genome Resource.</title>
        <authorList>
            <person name="Lichtner F.J."/>
        </authorList>
    </citation>
    <scope>NUCLEOTIDE SEQUENCE [LARGE SCALE GENOMIC DNA]</scope>
    <source>
        <strain evidence="3">Bline_iso_100314</strain>
    </source>
</reference>
<evidence type="ECO:0000259" key="2">
    <source>
        <dbReference type="Pfam" id="PF24707"/>
    </source>
</evidence>
<feature type="compositionally biased region" description="Polar residues" evidence="1">
    <location>
        <begin position="206"/>
        <end position="216"/>
    </location>
</feature>
<sequence>MVAERRQSSRIKAELPEKRRLSEIEAEKAAPPRKRQRTPSKTEQPSDLALLPTKVTDGRPLPTLSEPQPSDLLDTEYQSVLDSGVLLASFTRSRQIWTHGTLLDKFWTKTKTPSAKKMKEMTEEEKASHKAAKGPTMSKIGSATITIEPHAFEVTLLVVKDTMPGIKQGQLPPERQFQQYNAPQPSVTPAYRPPQQYRPPIPAHTVQYQTPSQPLRSVQAPPVKPPQNAPSAPAPAAPRPQVSNAIPRPTPASTSAPPKPNPGPDPVIKALAARAAGDPELKKVMKVVAQGNASASELEYFQQHIKELTEQFEKERDEKEKWKPQSMMKPPVQAASRPPVQNNTAYPVHGMAPKPPNMQYAHPNPQPPRPRIVSTPAPLQILIQFSENANDRYSIPKNSILEFLPGNSLLCSFVVVKTGADAVDKNGLDPKVEYWQPVTMKISAESYILDMIGRVVATADESRTYMSGVMERCKKAEELNLAFRLPKVLVEGEGS</sequence>
<dbReference type="PANTHER" id="PTHR28108">
    <property type="entry name" value="SWR1-COMPLEX PROTEIN 3"/>
    <property type="match status" value="1"/>
</dbReference>
<feature type="compositionally biased region" description="Polar residues" evidence="1">
    <location>
        <begin position="176"/>
        <end position="187"/>
    </location>
</feature>
<dbReference type="EMBL" id="WNWQ01000524">
    <property type="protein sequence ID" value="KAE9966529.1"/>
    <property type="molecule type" value="Genomic_DNA"/>
</dbReference>
<evidence type="ECO:0000313" key="4">
    <source>
        <dbReference type="Proteomes" id="UP000433883"/>
    </source>
</evidence>
<evidence type="ECO:0000256" key="1">
    <source>
        <dbReference type="SAM" id="MobiDB-lite"/>
    </source>
</evidence>
<feature type="region of interest" description="Disordered" evidence="1">
    <location>
        <begin position="1"/>
        <end position="70"/>
    </location>
</feature>
<feature type="region of interest" description="Disordered" evidence="1">
    <location>
        <begin position="167"/>
        <end position="267"/>
    </location>
</feature>
<dbReference type="PANTHER" id="PTHR28108:SF1">
    <property type="entry name" value="SWR1-COMPLEX PROTEIN 3"/>
    <property type="match status" value="1"/>
</dbReference>
<dbReference type="AlphaFoldDB" id="A0A8H3UD54"/>
<dbReference type="Proteomes" id="UP000433883">
    <property type="component" value="Unassembled WGS sequence"/>
</dbReference>
<proteinExistence type="predicted"/>
<feature type="compositionally biased region" description="Basic and acidic residues" evidence="1">
    <location>
        <begin position="1"/>
        <end position="30"/>
    </location>
</feature>
<dbReference type="GO" id="GO:0140849">
    <property type="term" value="F:ATP-dependent H2AZ histone chaperone activity"/>
    <property type="evidence" value="ECO:0007669"/>
    <property type="project" value="InterPro"/>
</dbReference>
<feature type="compositionally biased region" description="Pro residues" evidence="1">
    <location>
        <begin position="222"/>
        <end position="238"/>
    </location>
</feature>
<gene>
    <name evidence="3" type="ORF">BLS_006943</name>
</gene>
<dbReference type="InterPro" id="IPR057558">
    <property type="entry name" value="Swc3_dom"/>
</dbReference>
<protein>
    <recommendedName>
        <fullName evidence="2">SWR1-complex protein 3 domain-containing protein</fullName>
    </recommendedName>
</protein>
<dbReference type="GO" id="GO:0000812">
    <property type="term" value="C:Swr1 complex"/>
    <property type="evidence" value="ECO:0007669"/>
    <property type="project" value="InterPro"/>
</dbReference>